<keyword evidence="3" id="KW-0158">Chromosome</keyword>
<evidence type="ECO:0000259" key="12">
    <source>
        <dbReference type="PROSITE" id="PS51294"/>
    </source>
</evidence>
<feature type="domain" description="HTH myb-type" evidence="12">
    <location>
        <begin position="1"/>
        <end position="29"/>
    </location>
</feature>
<evidence type="ECO:0000256" key="8">
    <source>
        <dbReference type="ARBA" id="ARBA00023242"/>
    </source>
</evidence>
<evidence type="ECO:0000256" key="7">
    <source>
        <dbReference type="ARBA" id="ARBA00023163"/>
    </source>
</evidence>
<evidence type="ECO:0000256" key="10">
    <source>
        <dbReference type="SAM" id="MobiDB-lite"/>
    </source>
</evidence>
<evidence type="ECO:0000256" key="3">
    <source>
        <dbReference type="ARBA" id="ARBA00022454"/>
    </source>
</evidence>
<keyword evidence="8" id="KW-0539">Nucleus</keyword>
<dbReference type="GO" id="GO:0005730">
    <property type="term" value="C:nucleolus"/>
    <property type="evidence" value="ECO:0007669"/>
    <property type="project" value="UniProtKB-SubCell"/>
</dbReference>
<keyword evidence="5" id="KW-0175">Coiled coil</keyword>
<evidence type="ECO:0000256" key="9">
    <source>
        <dbReference type="ARBA" id="ARBA00032813"/>
    </source>
</evidence>
<evidence type="ECO:0000256" key="4">
    <source>
        <dbReference type="ARBA" id="ARBA00023015"/>
    </source>
</evidence>
<evidence type="ECO:0000256" key="5">
    <source>
        <dbReference type="ARBA" id="ARBA00023054"/>
    </source>
</evidence>
<dbReference type="EMBL" id="QGKW02001660">
    <property type="protein sequence ID" value="KAF2582336.1"/>
    <property type="molecule type" value="Genomic_DNA"/>
</dbReference>
<dbReference type="FunFam" id="1.10.10.60:FF:000168">
    <property type="entry name" value="Telomere repeat-binding factor 1"/>
    <property type="match status" value="1"/>
</dbReference>
<feature type="region of interest" description="Disordered" evidence="10">
    <location>
        <begin position="67"/>
        <end position="89"/>
    </location>
</feature>
<protein>
    <recommendedName>
        <fullName evidence="9">MYB transcription factor</fullName>
    </recommendedName>
</protein>
<sequence length="103" mass="11915">MYAQRRKWSAEEEEALLAGICKYGPGKWSYIINDPEFRAQLSNRTNIDLKNSDPDIRRILQFLEGYPTPEYPRTPDPDNDSKIMDPDPNTLKLSGYLICPRPV</sequence>
<dbReference type="GO" id="GO:0005694">
    <property type="term" value="C:chromosome"/>
    <property type="evidence" value="ECO:0007669"/>
    <property type="project" value="UniProtKB-SubCell"/>
</dbReference>
<evidence type="ECO:0000256" key="2">
    <source>
        <dbReference type="ARBA" id="ARBA00004604"/>
    </source>
</evidence>
<evidence type="ECO:0000259" key="11">
    <source>
        <dbReference type="PROSITE" id="PS50090"/>
    </source>
</evidence>
<dbReference type="PROSITE" id="PS51294">
    <property type="entry name" value="HTH_MYB"/>
    <property type="match status" value="1"/>
</dbReference>
<dbReference type="InterPro" id="IPR009057">
    <property type="entry name" value="Homeodomain-like_sf"/>
</dbReference>
<comment type="caution">
    <text evidence="13">The sequence shown here is derived from an EMBL/GenBank/DDBJ whole genome shotgun (WGS) entry which is preliminary data.</text>
</comment>
<name>A0A8S9JLF5_BRACR</name>
<dbReference type="GO" id="GO:0003691">
    <property type="term" value="F:double-stranded telomeric DNA binding"/>
    <property type="evidence" value="ECO:0007669"/>
    <property type="project" value="InterPro"/>
</dbReference>
<dbReference type="Pfam" id="PF23588">
    <property type="entry name" value="HTH_CHD1_Hrp3"/>
    <property type="match status" value="1"/>
</dbReference>
<reference evidence="13" key="1">
    <citation type="submission" date="2019-12" db="EMBL/GenBank/DDBJ databases">
        <title>Genome sequencing and annotation of Brassica cretica.</title>
        <authorList>
            <person name="Studholme D.J."/>
            <person name="Sarris P.F."/>
        </authorList>
    </citation>
    <scope>NUCLEOTIDE SEQUENCE</scope>
    <source>
        <strain evidence="13">PFS-001/15</strain>
        <tissue evidence="13">Leaf</tissue>
    </source>
</reference>
<dbReference type="Proteomes" id="UP000712281">
    <property type="component" value="Unassembled WGS sequence"/>
</dbReference>
<feature type="compositionally biased region" description="Basic and acidic residues" evidence="10">
    <location>
        <begin position="73"/>
        <end position="85"/>
    </location>
</feature>
<dbReference type="InterPro" id="IPR044597">
    <property type="entry name" value="SMH1-6"/>
</dbReference>
<dbReference type="InterPro" id="IPR017930">
    <property type="entry name" value="Myb_dom"/>
</dbReference>
<organism evidence="13 14">
    <name type="scientific">Brassica cretica</name>
    <name type="common">Mustard</name>
    <dbReference type="NCBI Taxonomy" id="69181"/>
    <lineage>
        <taxon>Eukaryota</taxon>
        <taxon>Viridiplantae</taxon>
        <taxon>Streptophyta</taxon>
        <taxon>Embryophyta</taxon>
        <taxon>Tracheophyta</taxon>
        <taxon>Spermatophyta</taxon>
        <taxon>Magnoliopsida</taxon>
        <taxon>eudicotyledons</taxon>
        <taxon>Gunneridae</taxon>
        <taxon>Pentapetalae</taxon>
        <taxon>rosids</taxon>
        <taxon>malvids</taxon>
        <taxon>Brassicales</taxon>
        <taxon>Brassicaceae</taxon>
        <taxon>Brassiceae</taxon>
        <taxon>Brassica</taxon>
    </lineage>
</organism>
<dbReference type="InterPro" id="IPR001005">
    <property type="entry name" value="SANT/Myb"/>
</dbReference>
<accession>A0A8S9JLF5</accession>
<keyword evidence="4" id="KW-0805">Transcription regulation</keyword>
<comment type="subcellular location">
    <subcellularLocation>
        <location evidence="1">Chromosome</location>
    </subcellularLocation>
    <subcellularLocation>
        <location evidence="2">Nucleus</location>
        <location evidence="2">Nucleolus</location>
    </subcellularLocation>
</comment>
<dbReference type="PANTHER" id="PTHR46267">
    <property type="entry name" value="SINGLE MYB HISTONE 4"/>
    <property type="match status" value="1"/>
</dbReference>
<feature type="domain" description="Myb-like" evidence="11">
    <location>
        <begin position="1"/>
        <end position="51"/>
    </location>
</feature>
<evidence type="ECO:0000256" key="1">
    <source>
        <dbReference type="ARBA" id="ARBA00004286"/>
    </source>
</evidence>
<gene>
    <name evidence="13" type="ORF">F2Q68_00006898</name>
</gene>
<dbReference type="AlphaFoldDB" id="A0A8S9JLF5"/>
<keyword evidence="6" id="KW-0238">DNA-binding</keyword>
<evidence type="ECO:0000256" key="6">
    <source>
        <dbReference type="ARBA" id="ARBA00023125"/>
    </source>
</evidence>
<keyword evidence="7" id="KW-0804">Transcription</keyword>
<dbReference type="CDD" id="cd11660">
    <property type="entry name" value="SANT_TRF"/>
    <property type="match status" value="1"/>
</dbReference>
<evidence type="ECO:0000313" key="13">
    <source>
        <dbReference type="EMBL" id="KAF2582336.1"/>
    </source>
</evidence>
<proteinExistence type="predicted"/>
<dbReference type="SUPFAM" id="SSF46689">
    <property type="entry name" value="Homeodomain-like"/>
    <property type="match status" value="1"/>
</dbReference>
<dbReference type="PANTHER" id="PTHR46267:SF3">
    <property type="entry name" value="TELOMERE REPEAT-BINDING FACTOR 4-RELATED"/>
    <property type="match status" value="1"/>
</dbReference>
<dbReference type="InterPro" id="IPR056302">
    <property type="entry name" value="CHD1-2/Hrp3_HTH"/>
</dbReference>
<dbReference type="Gene3D" id="1.10.10.60">
    <property type="entry name" value="Homeodomain-like"/>
    <property type="match status" value="1"/>
</dbReference>
<evidence type="ECO:0000313" key="14">
    <source>
        <dbReference type="Proteomes" id="UP000712281"/>
    </source>
</evidence>
<dbReference type="PROSITE" id="PS50090">
    <property type="entry name" value="MYB_LIKE"/>
    <property type="match status" value="1"/>
</dbReference>